<reference evidence="2 3" key="1">
    <citation type="submission" date="2022-07" db="EMBL/GenBank/DDBJ databases">
        <title>The wastewater resistome of Residential Aged Care Facilities indicates a role of antimicrobial stewardship in reducing resistance.</title>
        <authorList>
            <person name="Sapula S."/>
            <person name="Hart B.J."/>
            <person name="Henrietta V."/>
            <person name="Amsalu A."/>
            <person name="Jon W."/>
            <person name="Siderius N."/>
            <person name="Nguyen L."/>
            <person name="Turnidge J."/>
            <person name="Gerber C."/>
        </authorList>
    </citation>
    <scope>NUCLEOTIDE SEQUENCE [LARGE SCALE GENOMIC DNA]</scope>
    <source>
        <strain evidence="2 3">ECA685</strain>
    </source>
</reference>
<comment type="caution">
    <text evidence="2">The sequence shown here is derived from an EMBL/GenBank/DDBJ whole genome shotgun (WGS) entry which is preliminary data.</text>
</comment>
<evidence type="ECO:0000313" key="3">
    <source>
        <dbReference type="Proteomes" id="UP001247581"/>
    </source>
</evidence>
<gene>
    <name evidence="2" type="ORF">NQD80_16990</name>
</gene>
<evidence type="ECO:0000313" key="2">
    <source>
        <dbReference type="EMBL" id="MDR6047486.1"/>
    </source>
</evidence>
<accession>A0ABD5C5V1</accession>
<dbReference type="Proteomes" id="UP001247581">
    <property type="component" value="Unassembled WGS sequence"/>
</dbReference>
<proteinExistence type="predicted"/>
<name>A0ABD5C5V1_ECOLX</name>
<evidence type="ECO:0000256" key="1">
    <source>
        <dbReference type="SAM" id="MobiDB-lite"/>
    </source>
</evidence>
<feature type="region of interest" description="Disordered" evidence="1">
    <location>
        <begin position="43"/>
        <end position="76"/>
    </location>
</feature>
<sequence length="76" mass="8788">MEDNDIIHPAIDPTQYVNLDEMREGYAPVKPQGWDILTQNLRSEAAPEQPVTARGRRQRPRGSAGERRWLRRHGLI</sequence>
<dbReference type="AlphaFoldDB" id="A0ABD5C5V1"/>
<organism evidence="2 3">
    <name type="scientific">Escherichia coli</name>
    <dbReference type="NCBI Taxonomy" id="562"/>
    <lineage>
        <taxon>Bacteria</taxon>
        <taxon>Pseudomonadati</taxon>
        <taxon>Pseudomonadota</taxon>
        <taxon>Gammaproteobacteria</taxon>
        <taxon>Enterobacterales</taxon>
        <taxon>Enterobacteriaceae</taxon>
        <taxon>Escherichia</taxon>
    </lineage>
</organism>
<protein>
    <submittedName>
        <fullName evidence="2">Uncharacterized protein</fullName>
    </submittedName>
</protein>
<dbReference type="RefSeq" id="WP_032174600.1">
    <property type="nucleotide sequence ID" value="NZ_JAKFTI010000067.1"/>
</dbReference>
<dbReference type="EMBL" id="JANIDP010000052">
    <property type="protein sequence ID" value="MDR6047486.1"/>
    <property type="molecule type" value="Genomic_DNA"/>
</dbReference>